<dbReference type="Proteomes" id="UP000046395">
    <property type="component" value="Unassembled WGS sequence"/>
</dbReference>
<organism evidence="2 3">
    <name type="scientific">Trichuris muris</name>
    <name type="common">Mouse whipworm</name>
    <dbReference type="NCBI Taxonomy" id="70415"/>
    <lineage>
        <taxon>Eukaryota</taxon>
        <taxon>Metazoa</taxon>
        <taxon>Ecdysozoa</taxon>
        <taxon>Nematoda</taxon>
        <taxon>Enoplea</taxon>
        <taxon>Dorylaimia</taxon>
        <taxon>Trichinellida</taxon>
        <taxon>Trichuridae</taxon>
        <taxon>Trichuris</taxon>
    </lineage>
</organism>
<keyword evidence="2" id="KW-1185">Reference proteome</keyword>
<feature type="compositionally biased region" description="Polar residues" evidence="1">
    <location>
        <begin position="56"/>
        <end position="67"/>
    </location>
</feature>
<proteinExistence type="predicted"/>
<sequence length="126" mass="13338">MCMFKVCAYVCPILSKGDQLRSFPVGQGAPASVPTKQQADFCVPLGESQLAASKATGANRTGRSQGANAYGIWEKNQRPPANGLTRPEGSGVAPRMINCNSLTLGRPPNRCGGRSVNFGMRHAEES</sequence>
<evidence type="ECO:0000313" key="2">
    <source>
        <dbReference type="Proteomes" id="UP000046395"/>
    </source>
</evidence>
<evidence type="ECO:0000313" key="3">
    <source>
        <dbReference type="WBParaSite" id="TMUE_1000003679.1"/>
    </source>
</evidence>
<reference evidence="3" key="1">
    <citation type="submission" date="2019-12" db="UniProtKB">
        <authorList>
            <consortium name="WormBaseParasite"/>
        </authorList>
    </citation>
    <scope>IDENTIFICATION</scope>
</reference>
<protein>
    <submittedName>
        <fullName evidence="3">Uncharacterized protein</fullName>
    </submittedName>
</protein>
<dbReference type="WBParaSite" id="TMUE_1000003679.1">
    <property type="protein sequence ID" value="TMUE_1000003679.1"/>
    <property type="gene ID" value="WBGene00298766"/>
</dbReference>
<feature type="region of interest" description="Disordered" evidence="1">
    <location>
        <begin position="53"/>
        <end position="90"/>
    </location>
</feature>
<dbReference type="AlphaFoldDB" id="A0A5S6Q8X3"/>
<accession>A0A5S6Q8X3</accession>
<evidence type="ECO:0000256" key="1">
    <source>
        <dbReference type="SAM" id="MobiDB-lite"/>
    </source>
</evidence>
<name>A0A5S6Q8X3_TRIMR</name>